<dbReference type="EMBL" id="JAADYS010001054">
    <property type="protein sequence ID" value="KAF4465319.1"/>
    <property type="molecule type" value="Genomic_DNA"/>
</dbReference>
<evidence type="ECO:0000313" key="4">
    <source>
        <dbReference type="EMBL" id="KAF4465319.1"/>
    </source>
</evidence>
<feature type="region of interest" description="Disordered" evidence="1">
    <location>
        <begin position="145"/>
        <end position="181"/>
    </location>
</feature>
<feature type="chain" id="PRO_5034586715" evidence="2">
    <location>
        <begin position="18"/>
        <end position="204"/>
    </location>
</feature>
<reference evidence="4 5" key="1">
    <citation type="submission" date="2020-01" db="EMBL/GenBank/DDBJ databases">
        <title>Identification and distribution of gene clusters putatively required for synthesis of sphingolipid metabolism inhibitors in phylogenetically diverse species of the filamentous fungus Fusarium.</title>
        <authorList>
            <person name="Kim H.-S."/>
            <person name="Busman M."/>
            <person name="Brown D.W."/>
            <person name="Divon H."/>
            <person name="Uhlig S."/>
            <person name="Proctor R.H."/>
        </authorList>
    </citation>
    <scope>NUCLEOTIDE SEQUENCE [LARGE SCALE GENOMIC DNA]</scope>
    <source>
        <strain evidence="4 5">NRRL 20459</strain>
    </source>
</reference>
<gene>
    <name evidence="4" type="ORF">FALBO_7841</name>
</gene>
<keyword evidence="2" id="KW-0732">Signal</keyword>
<comment type="caution">
    <text evidence="4">The sequence shown here is derived from an EMBL/GenBank/DDBJ whole genome shotgun (WGS) entry which is preliminary data.</text>
</comment>
<evidence type="ECO:0000256" key="1">
    <source>
        <dbReference type="SAM" id="MobiDB-lite"/>
    </source>
</evidence>
<dbReference type="Proteomes" id="UP000554235">
    <property type="component" value="Unassembled WGS sequence"/>
</dbReference>
<evidence type="ECO:0000256" key="2">
    <source>
        <dbReference type="SAM" id="SignalP"/>
    </source>
</evidence>
<name>A0A8H4LC89_9HYPO</name>
<dbReference type="OrthoDB" id="3561078at2759"/>
<dbReference type="Pfam" id="PF24870">
    <property type="entry name" value="DUF7735"/>
    <property type="match status" value="1"/>
</dbReference>
<feature type="signal peptide" evidence="2">
    <location>
        <begin position="1"/>
        <end position="17"/>
    </location>
</feature>
<keyword evidence="5" id="KW-1185">Reference proteome</keyword>
<accession>A0A8H4LC89</accession>
<dbReference type="AlphaFoldDB" id="A0A8H4LC89"/>
<evidence type="ECO:0000313" key="5">
    <source>
        <dbReference type="Proteomes" id="UP000554235"/>
    </source>
</evidence>
<sequence length="204" mass="20871">MQSKIVLVSLLASAVSASNVFIHPQMKRDLLQPRATDPAGGLSAECQSAIMDIYETVPTPAPEIVKDLTENPQTDPCNFKTPASLSKEYASYSSEIVSWYSKNEDGISSALEECPALKKYATAVPVCATDAGATAGGDKTTVAVATKTGDESADKTSDSDSESSDAASTPTSSDSPAQATNGAAREGGMIYAAAAVAGLVVAAL</sequence>
<proteinExistence type="predicted"/>
<feature type="compositionally biased region" description="Low complexity" evidence="1">
    <location>
        <begin position="164"/>
        <end position="177"/>
    </location>
</feature>
<protein>
    <submittedName>
        <fullName evidence="4">Infection structure specific</fullName>
    </submittedName>
</protein>
<feature type="domain" description="DUF7735" evidence="3">
    <location>
        <begin position="37"/>
        <end position="116"/>
    </location>
</feature>
<feature type="compositionally biased region" description="Basic and acidic residues" evidence="1">
    <location>
        <begin position="148"/>
        <end position="158"/>
    </location>
</feature>
<evidence type="ECO:0000259" key="3">
    <source>
        <dbReference type="Pfam" id="PF24870"/>
    </source>
</evidence>
<dbReference type="InterPro" id="IPR056637">
    <property type="entry name" value="DUF7735"/>
</dbReference>
<organism evidence="4 5">
    <name type="scientific">Fusarium albosuccineum</name>
    <dbReference type="NCBI Taxonomy" id="1237068"/>
    <lineage>
        <taxon>Eukaryota</taxon>
        <taxon>Fungi</taxon>
        <taxon>Dikarya</taxon>
        <taxon>Ascomycota</taxon>
        <taxon>Pezizomycotina</taxon>
        <taxon>Sordariomycetes</taxon>
        <taxon>Hypocreomycetidae</taxon>
        <taxon>Hypocreales</taxon>
        <taxon>Nectriaceae</taxon>
        <taxon>Fusarium</taxon>
        <taxon>Fusarium decemcellulare species complex</taxon>
    </lineage>
</organism>